<keyword evidence="3" id="KW-1185">Reference proteome</keyword>
<feature type="compositionally biased region" description="Low complexity" evidence="1">
    <location>
        <begin position="136"/>
        <end position="146"/>
    </location>
</feature>
<evidence type="ECO:0000256" key="1">
    <source>
        <dbReference type="SAM" id="MobiDB-lite"/>
    </source>
</evidence>
<comment type="caution">
    <text evidence="2">The sequence shown here is derived from an EMBL/GenBank/DDBJ whole genome shotgun (WGS) entry which is preliminary data.</text>
</comment>
<dbReference type="GeneID" id="63850901"/>
<accession>A0A9P4GC96</accession>
<reference evidence="2" key="1">
    <citation type="submission" date="2020-01" db="EMBL/GenBank/DDBJ databases">
        <authorList>
            <consortium name="DOE Joint Genome Institute"/>
            <person name="Haridas S."/>
            <person name="Albert R."/>
            <person name="Binder M."/>
            <person name="Bloem J."/>
            <person name="Labutti K."/>
            <person name="Salamov A."/>
            <person name="Andreopoulos B."/>
            <person name="Baker S.E."/>
            <person name="Barry K."/>
            <person name="Bills G."/>
            <person name="Bluhm B.H."/>
            <person name="Cannon C."/>
            <person name="Castanera R."/>
            <person name="Culley D.E."/>
            <person name="Daum C."/>
            <person name="Ezra D."/>
            <person name="Gonzalez J.B."/>
            <person name="Henrissat B."/>
            <person name="Kuo A."/>
            <person name="Liang C."/>
            <person name="Lipzen A."/>
            <person name="Lutzoni F."/>
            <person name="Magnuson J."/>
            <person name="Mondo S."/>
            <person name="Nolan M."/>
            <person name="Ohm R."/>
            <person name="Pangilinan J."/>
            <person name="Park H.-J."/>
            <person name="Ramirez L."/>
            <person name="Alfaro M."/>
            <person name="Sun H."/>
            <person name="Tritt A."/>
            <person name="Yoshinaga Y."/>
            <person name="Zwiers L.-H."/>
            <person name="Turgeon B.G."/>
            <person name="Goodwin S.B."/>
            <person name="Spatafora J.W."/>
            <person name="Crous P.W."/>
            <person name="Grigoriev I.V."/>
        </authorList>
    </citation>
    <scope>NUCLEOTIDE SEQUENCE</scope>
    <source>
        <strain evidence="2">CBS 394.84</strain>
    </source>
</reference>
<feature type="region of interest" description="Disordered" evidence="1">
    <location>
        <begin position="114"/>
        <end position="148"/>
    </location>
</feature>
<evidence type="ECO:0000313" key="2">
    <source>
        <dbReference type="EMBL" id="KAF1842864.1"/>
    </source>
</evidence>
<organism evidence="2 3">
    <name type="scientific">Cucurbitaria berberidis CBS 394.84</name>
    <dbReference type="NCBI Taxonomy" id="1168544"/>
    <lineage>
        <taxon>Eukaryota</taxon>
        <taxon>Fungi</taxon>
        <taxon>Dikarya</taxon>
        <taxon>Ascomycota</taxon>
        <taxon>Pezizomycotina</taxon>
        <taxon>Dothideomycetes</taxon>
        <taxon>Pleosporomycetidae</taxon>
        <taxon>Pleosporales</taxon>
        <taxon>Pleosporineae</taxon>
        <taxon>Cucurbitariaceae</taxon>
        <taxon>Cucurbitaria</taxon>
    </lineage>
</organism>
<name>A0A9P4GC96_9PLEO</name>
<dbReference type="AlphaFoldDB" id="A0A9P4GC96"/>
<evidence type="ECO:0000313" key="3">
    <source>
        <dbReference type="Proteomes" id="UP000800039"/>
    </source>
</evidence>
<dbReference type="Proteomes" id="UP000800039">
    <property type="component" value="Unassembled WGS sequence"/>
</dbReference>
<gene>
    <name evidence="2" type="ORF">K460DRAFT_367809</name>
</gene>
<protein>
    <submittedName>
        <fullName evidence="2">Uncharacterized protein</fullName>
    </submittedName>
</protein>
<dbReference type="RefSeq" id="XP_040785427.1">
    <property type="nucleotide sequence ID" value="XM_040933650.1"/>
</dbReference>
<proteinExistence type="predicted"/>
<sequence length="196" mass="20747">MPKAEEALRLCYYMRSQGFDSYAVIRDGVISLFLVDARLHANDENSEHLYWMQHVKTNLITYMAPSSSGGGGGGVMRAGVARRNALAANDRRLIPTATGELRYYSGLEAPLGHMRGGAGGPADGQENGMHAGAEGRGATASAAGGARQPETVDVIAQLRARISALDRLLENPVQDPDAVAAVLLEIGELEGQMGRA</sequence>
<dbReference type="OrthoDB" id="3770722at2759"/>
<dbReference type="EMBL" id="ML976617">
    <property type="protein sequence ID" value="KAF1842864.1"/>
    <property type="molecule type" value="Genomic_DNA"/>
</dbReference>